<feature type="transmembrane region" description="Helical" evidence="9">
    <location>
        <begin position="307"/>
        <end position="328"/>
    </location>
</feature>
<dbReference type="GO" id="GO:0005886">
    <property type="term" value="C:plasma membrane"/>
    <property type="evidence" value="ECO:0007669"/>
    <property type="project" value="UniProtKB-SubCell"/>
</dbReference>
<dbReference type="SMART" id="SM00116">
    <property type="entry name" value="CBS"/>
    <property type="match status" value="1"/>
</dbReference>
<gene>
    <name evidence="11" type="ORF">B1202_09950</name>
</gene>
<dbReference type="GO" id="GO:0046872">
    <property type="term" value="F:metal ion binding"/>
    <property type="evidence" value="ECO:0007669"/>
    <property type="project" value="UniProtKB-KW"/>
</dbReference>
<evidence type="ECO:0000256" key="1">
    <source>
        <dbReference type="ARBA" id="ARBA00004141"/>
    </source>
</evidence>
<protein>
    <recommendedName>
        <fullName evidence="9">Magnesium transporter MgtE</fullName>
    </recommendedName>
</protein>
<dbReference type="Pfam" id="PF00571">
    <property type="entry name" value="CBS"/>
    <property type="match status" value="2"/>
</dbReference>
<sequence length="447" mass="49645">MADLIQRQREISALLQQQNYEAAVQALQPLNYADQARLIQQFPIEDQIELLSGLAHQGLVFEFFPFELQRQLISRYPLRLQIELFDDMHSDDATDLYKSLTDAEQDRIYQQLDQDTQEHLKALSAYAEESAGAIMSSDYVSMPADFTMQQAIEALRHEAHDRETLYLIYVTNDQSQLEGVISLRQILQADRDARIQQVMTKDVVTGWIDEDQESIARKLAEYDFMALPIVDHALRLMGIVTYDDAMDVVQAETTEDFLKASAVSTEPGMSIKKAPILKLYQKRVFWLVILVFGSLLSGLGISYYEDIIAAHIVLVFFLPLLVGSGGNAGSQSATLMVRALATGDVNIRDWFYLLGRETLVALCLGGTMAIAVSILGYYRGDAIVALVLALSMMGIVLLGCLIGMSLPFVLNKLKLDPASASAPLVTSICDATGVVVYLMIASQLLNL</sequence>
<dbReference type="SUPFAM" id="SSF161093">
    <property type="entry name" value="MgtE membrane domain-like"/>
    <property type="match status" value="1"/>
</dbReference>
<dbReference type="InterPro" id="IPR000644">
    <property type="entry name" value="CBS_dom"/>
</dbReference>
<evidence type="ECO:0000256" key="3">
    <source>
        <dbReference type="ARBA" id="ARBA00022448"/>
    </source>
</evidence>
<keyword evidence="6 9" id="KW-1133">Transmembrane helix</keyword>
<evidence type="ECO:0000313" key="11">
    <source>
        <dbReference type="EMBL" id="OOV82761.1"/>
    </source>
</evidence>
<comment type="subunit">
    <text evidence="9">Homodimer.</text>
</comment>
<accession>A0A1T1GYW1</accession>
<evidence type="ECO:0000256" key="5">
    <source>
        <dbReference type="ARBA" id="ARBA00022842"/>
    </source>
</evidence>
<dbReference type="InterPro" id="IPR046342">
    <property type="entry name" value="CBS_dom_sf"/>
</dbReference>
<dbReference type="Pfam" id="PF03448">
    <property type="entry name" value="MgtE_N"/>
    <property type="match status" value="1"/>
</dbReference>
<evidence type="ECO:0000256" key="8">
    <source>
        <dbReference type="PROSITE-ProRule" id="PRU00703"/>
    </source>
</evidence>
<dbReference type="InterPro" id="IPR006669">
    <property type="entry name" value="MgtE_transporter"/>
</dbReference>
<keyword evidence="9" id="KW-0479">Metal-binding</keyword>
<proteinExistence type="inferred from homology"/>
<evidence type="ECO:0000259" key="10">
    <source>
        <dbReference type="PROSITE" id="PS51371"/>
    </source>
</evidence>
<comment type="caution">
    <text evidence="11">The sequence shown here is derived from an EMBL/GenBank/DDBJ whole genome shotgun (WGS) entry which is preliminary data.</text>
</comment>
<evidence type="ECO:0000256" key="9">
    <source>
        <dbReference type="RuleBase" id="RU362011"/>
    </source>
</evidence>
<keyword evidence="8" id="KW-0129">CBS domain</keyword>
<dbReference type="CDD" id="cd04606">
    <property type="entry name" value="CBS_pair_Mg_transporter"/>
    <property type="match status" value="1"/>
</dbReference>
<dbReference type="RefSeq" id="WP_078190439.1">
    <property type="nucleotide sequence ID" value="NZ_JAMCOZ010000003.1"/>
</dbReference>
<organism evidence="11 12">
    <name type="scientific">Acinetobacter amyesii</name>
    <dbReference type="NCBI Taxonomy" id="2942470"/>
    <lineage>
        <taxon>Bacteria</taxon>
        <taxon>Pseudomonadati</taxon>
        <taxon>Pseudomonadota</taxon>
        <taxon>Gammaproteobacteria</taxon>
        <taxon>Moraxellales</taxon>
        <taxon>Moraxellaceae</taxon>
        <taxon>Acinetobacter</taxon>
    </lineage>
</organism>
<dbReference type="GO" id="GO:0015095">
    <property type="term" value="F:magnesium ion transmembrane transporter activity"/>
    <property type="evidence" value="ECO:0007669"/>
    <property type="project" value="UniProtKB-UniRule"/>
</dbReference>
<comment type="subcellular location">
    <subcellularLocation>
        <location evidence="9">Cell membrane</location>
        <topology evidence="9">Multi-pass membrane protein</topology>
    </subcellularLocation>
    <subcellularLocation>
        <location evidence="1">Membrane</location>
        <topology evidence="1">Multi-pass membrane protein</topology>
    </subcellularLocation>
</comment>
<dbReference type="AlphaFoldDB" id="A0A1T1GYW1"/>
<keyword evidence="9" id="KW-1003">Cell membrane</keyword>
<reference evidence="11 12" key="1">
    <citation type="submission" date="2017-02" db="EMBL/GenBank/DDBJ databases">
        <title>Acinetobacter sp. ANC 4945, whole genome shotgun sequencing project.</title>
        <authorList>
            <person name="Radolfova-Krizova L."/>
            <person name="Al Atrouni A."/>
            <person name="Nemec A."/>
        </authorList>
    </citation>
    <scope>NUCLEOTIDE SEQUENCE [LARGE SCALE GENOMIC DNA]</scope>
    <source>
        <strain evidence="11 12">ANC 4945</strain>
    </source>
</reference>
<dbReference type="SUPFAM" id="SSF158791">
    <property type="entry name" value="MgtE N-terminal domain-like"/>
    <property type="match status" value="1"/>
</dbReference>
<keyword evidence="5 9" id="KW-0460">Magnesium</keyword>
<feature type="transmembrane region" description="Helical" evidence="9">
    <location>
        <begin position="284"/>
        <end position="301"/>
    </location>
</feature>
<comment type="similarity">
    <text evidence="2 9">Belongs to the SLC41A transporter family.</text>
</comment>
<keyword evidence="12" id="KW-1185">Reference proteome</keyword>
<dbReference type="Proteomes" id="UP000191160">
    <property type="component" value="Unassembled WGS sequence"/>
</dbReference>
<keyword evidence="3 9" id="KW-0813">Transport</keyword>
<dbReference type="Gene3D" id="1.25.60.10">
    <property type="entry name" value="MgtE N-terminal domain-like"/>
    <property type="match status" value="1"/>
</dbReference>
<dbReference type="InterPro" id="IPR038076">
    <property type="entry name" value="MgtE_N_sf"/>
</dbReference>
<dbReference type="InterPro" id="IPR006667">
    <property type="entry name" value="SLC41_membr_dom"/>
</dbReference>
<dbReference type="InterPro" id="IPR006668">
    <property type="entry name" value="Mg_transptr_MgtE_intracell_dom"/>
</dbReference>
<evidence type="ECO:0000256" key="6">
    <source>
        <dbReference type="ARBA" id="ARBA00022989"/>
    </source>
</evidence>
<evidence type="ECO:0000256" key="2">
    <source>
        <dbReference type="ARBA" id="ARBA00009749"/>
    </source>
</evidence>
<feature type="transmembrane region" description="Helical" evidence="9">
    <location>
        <begin position="384"/>
        <end position="410"/>
    </location>
</feature>
<dbReference type="Gene3D" id="3.10.580.10">
    <property type="entry name" value="CBS-domain"/>
    <property type="match status" value="1"/>
</dbReference>
<name>A0A1T1GYW1_9GAMM</name>
<feature type="transmembrane region" description="Helical" evidence="9">
    <location>
        <begin position="358"/>
        <end position="378"/>
    </location>
</feature>
<dbReference type="Pfam" id="PF01769">
    <property type="entry name" value="MgtE"/>
    <property type="match status" value="1"/>
</dbReference>
<dbReference type="PANTHER" id="PTHR43773:SF1">
    <property type="entry name" value="MAGNESIUM TRANSPORTER MGTE"/>
    <property type="match status" value="1"/>
</dbReference>
<evidence type="ECO:0000256" key="7">
    <source>
        <dbReference type="ARBA" id="ARBA00023136"/>
    </source>
</evidence>
<dbReference type="EMBL" id="MVKX01000005">
    <property type="protein sequence ID" value="OOV82761.1"/>
    <property type="molecule type" value="Genomic_DNA"/>
</dbReference>
<feature type="domain" description="CBS" evidence="10">
    <location>
        <begin position="135"/>
        <end position="198"/>
    </location>
</feature>
<keyword evidence="4 9" id="KW-0812">Transmembrane</keyword>
<dbReference type="InterPro" id="IPR036739">
    <property type="entry name" value="SLC41_membr_dom_sf"/>
</dbReference>
<keyword evidence="7 9" id="KW-0472">Membrane</keyword>
<dbReference type="PANTHER" id="PTHR43773">
    <property type="entry name" value="MAGNESIUM TRANSPORTER MGTE"/>
    <property type="match status" value="1"/>
</dbReference>
<evidence type="ECO:0000313" key="12">
    <source>
        <dbReference type="Proteomes" id="UP000191160"/>
    </source>
</evidence>
<comment type="caution">
    <text evidence="9">Lacks conserved residue(s) required for the propagation of feature annotation.</text>
</comment>
<dbReference type="NCBIfam" id="TIGR00400">
    <property type="entry name" value="mgtE"/>
    <property type="match status" value="1"/>
</dbReference>
<feature type="domain" description="CBS" evidence="10">
    <location>
        <begin position="199"/>
        <end position="255"/>
    </location>
</feature>
<dbReference type="SMART" id="SM00924">
    <property type="entry name" value="MgtE_N"/>
    <property type="match status" value="1"/>
</dbReference>
<comment type="function">
    <text evidence="9">Acts as a magnesium transporter.</text>
</comment>
<dbReference type="SUPFAM" id="SSF54631">
    <property type="entry name" value="CBS-domain pair"/>
    <property type="match status" value="1"/>
</dbReference>
<dbReference type="Gene3D" id="1.10.357.20">
    <property type="entry name" value="SLC41 divalent cation transporters, integral membrane domain"/>
    <property type="match status" value="1"/>
</dbReference>
<evidence type="ECO:0000256" key="4">
    <source>
        <dbReference type="ARBA" id="ARBA00022692"/>
    </source>
</evidence>
<dbReference type="PROSITE" id="PS51371">
    <property type="entry name" value="CBS"/>
    <property type="match status" value="2"/>
</dbReference>